<dbReference type="PANTHER" id="PTHR34478:SF1">
    <property type="entry name" value="PROTEIN LEMA"/>
    <property type="match status" value="1"/>
</dbReference>
<comment type="subcellular location">
    <subcellularLocation>
        <location evidence="1">Membrane</location>
        <topology evidence="1">Single-pass membrane protein</topology>
    </subcellularLocation>
</comment>
<dbReference type="SUPFAM" id="SSF140478">
    <property type="entry name" value="LemA-like"/>
    <property type="match status" value="1"/>
</dbReference>
<evidence type="ECO:0000256" key="5">
    <source>
        <dbReference type="ARBA" id="ARBA00023136"/>
    </source>
</evidence>
<protein>
    <submittedName>
        <fullName evidence="7">LemA family protein</fullName>
    </submittedName>
</protein>
<evidence type="ECO:0000256" key="2">
    <source>
        <dbReference type="ARBA" id="ARBA00008854"/>
    </source>
</evidence>
<keyword evidence="5" id="KW-0472">Membrane</keyword>
<gene>
    <name evidence="7" type="ORF">ENO47_03460</name>
</gene>
<dbReference type="Gene3D" id="1.20.1440.20">
    <property type="entry name" value="LemA-like domain"/>
    <property type="match status" value="1"/>
</dbReference>
<keyword evidence="3" id="KW-0812">Transmembrane</keyword>
<dbReference type="GO" id="GO:0016020">
    <property type="term" value="C:membrane"/>
    <property type="evidence" value="ECO:0007669"/>
    <property type="project" value="UniProtKB-SubCell"/>
</dbReference>
<keyword evidence="6" id="KW-0175">Coiled coil</keyword>
<dbReference type="Pfam" id="PF04011">
    <property type="entry name" value="LemA"/>
    <property type="match status" value="1"/>
</dbReference>
<evidence type="ECO:0000313" key="7">
    <source>
        <dbReference type="EMBL" id="HEW45713.1"/>
    </source>
</evidence>
<dbReference type="AlphaFoldDB" id="A0A7C2ZNL1"/>
<organism evidence="7">
    <name type="scientific">Hydrogenobacter sp</name>
    <dbReference type="NCBI Taxonomy" id="2152829"/>
    <lineage>
        <taxon>Bacteria</taxon>
        <taxon>Pseudomonadati</taxon>
        <taxon>Aquificota</taxon>
        <taxon>Aquificia</taxon>
        <taxon>Aquificales</taxon>
        <taxon>Aquificaceae</taxon>
        <taxon>Hydrogenobacter</taxon>
    </lineage>
</organism>
<evidence type="ECO:0000256" key="4">
    <source>
        <dbReference type="ARBA" id="ARBA00022989"/>
    </source>
</evidence>
<dbReference type="InterPro" id="IPR007156">
    <property type="entry name" value="MamQ_LemA"/>
</dbReference>
<sequence>MEYLILAIVLLPLLFLVLAYNSLVRKRNEINNVLSSIDALLKKRYDLIPNLVATVKQYMEYEKSLLNQLTELRTKAISGSLSLQERERIDREISGLLRNIVVVAENYPDLKASQNFLQLQAALNEVEEQLSAARRALSAVITDYNTTIQSIPYNLIANLFGFKFYEWYQIPEEEREKPNIKELFKD</sequence>
<comment type="similarity">
    <text evidence="2">Belongs to the LemA family.</text>
</comment>
<dbReference type="EMBL" id="DSFP01000032">
    <property type="protein sequence ID" value="HEW45713.1"/>
    <property type="molecule type" value="Genomic_DNA"/>
</dbReference>
<accession>A0A7C2ZNL1</accession>
<evidence type="ECO:0000256" key="6">
    <source>
        <dbReference type="SAM" id="Coils"/>
    </source>
</evidence>
<keyword evidence="4" id="KW-1133">Transmembrane helix</keyword>
<proteinExistence type="inferred from homology"/>
<evidence type="ECO:0000256" key="1">
    <source>
        <dbReference type="ARBA" id="ARBA00004167"/>
    </source>
</evidence>
<dbReference type="PANTHER" id="PTHR34478">
    <property type="entry name" value="PROTEIN LEMA"/>
    <property type="match status" value="1"/>
</dbReference>
<reference evidence="7" key="1">
    <citation type="journal article" date="2020" name="mSystems">
        <title>Genome- and Community-Level Interaction Insights into Carbon Utilization and Element Cycling Functions of Hydrothermarchaeota in Hydrothermal Sediment.</title>
        <authorList>
            <person name="Zhou Z."/>
            <person name="Liu Y."/>
            <person name="Xu W."/>
            <person name="Pan J."/>
            <person name="Luo Z.H."/>
            <person name="Li M."/>
        </authorList>
    </citation>
    <scope>NUCLEOTIDE SEQUENCE [LARGE SCALE GENOMIC DNA]</scope>
    <source>
        <strain evidence="7">SpSt-132</strain>
    </source>
</reference>
<comment type="caution">
    <text evidence="7">The sequence shown here is derived from an EMBL/GenBank/DDBJ whole genome shotgun (WGS) entry which is preliminary data.</text>
</comment>
<dbReference type="InterPro" id="IPR023353">
    <property type="entry name" value="LemA-like_dom_sf"/>
</dbReference>
<evidence type="ECO:0000256" key="3">
    <source>
        <dbReference type="ARBA" id="ARBA00022692"/>
    </source>
</evidence>
<name>A0A7C2ZNL1_9AQUI</name>
<feature type="coiled-coil region" evidence="6">
    <location>
        <begin position="116"/>
        <end position="143"/>
    </location>
</feature>